<reference evidence="6 7" key="1">
    <citation type="journal article" date="2015" name="Nature">
        <title>rRNA introns, odd ribosomes, and small enigmatic genomes across a large radiation of phyla.</title>
        <authorList>
            <person name="Brown C.T."/>
            <person name="Hug L.A."/>
            <person name="Thomas B.C."/>
            <person name="Sharon I."/>
            <person name="Castelle C.J."/>
            <person name="Singh A."/>
            <person name="Wilkins M.J."/>
            <person name="Williams K.H."/>
            <person name="Banfield J.F."/>
        </authorList>
    </citation>
    <scope>NUCLEOTIDE SEQUENCE [LARGE SCALE GENOMIC DNA]</scope>
</reference>
<evidence type="ECO:0000256" key="2">
    <source>
        <dbReference type="ARBA" id="ARBA00022801"/>
    </source>
</evidence>
<dbReference type="Gene3D" id="3.90.230.10">
    <property type="entry name" value="Creatinase/methionine aminopeptidase superfamily"/>
    <property type="match status" value="1"/>
</dbReference>
<keyword evidence="6" id="KW-0645">Protease</keyword>
<dbReference type="InterPro" id="IPR050659">
    <property type="entry name" value="Peptidase_M24B"/>
</dbReference>
<evidence type="ECO:0000313" key="7">
    <source>
        <dbReference type="Proteomes" id="UP000034536"/>
    </source>
</evidence>
<keyword evidence="2" id="KW-0378">Hydrolase</keyword>
<dbReference type="InterPro" id="IPR000587">
    <property type="entry name" value="Creatinase_N"/>
</dbReference>
<comment type="caution">
    <text evidence="6">The sequence shown here is derived from an EMBL/GenBank/DDBJ whole genome shotgun (WGS) entry which is preliminary data.</text>
</comment>
<feature type="domain" description="Creatinase N-terminal" evidence="5">
    <location>
        <begin position="1"/>
        <end position="120"/>
    </location>
</feature>
<sequence length="353" mass="40782">MDAFLVSNFYNIFYLSDFKTLTENEREAWMLVTAKKIYLFTDDRYIKSQSSNLKAQKLKLLTPKNGLIRHLQEIFIEENIKVCGVEANDLRLIEFQHFIKHIKETRFIPTEKLIIKLREIKENDEISKIKVACGIADQCLEEVIKTIKIGSTEKEIAFKIEFWLKQNGHDLAFYPIVALDKNSALPHYDTRDGNDQAVESGSVILIDFGAKYQNYLSDITRMVFVGNVNQEIINVYNKLLQSQEGTVKLLDTMRSSHIYFKDVDKFCRSKNIEQGLPNFNHSTGHGVGLEIHEHPKISVNSEDKIESNQIITIEPGVYFEGKWGMRIEDTLLIKEKGAEALTRFNKQILQINK</sequence>
<accession>A0A0G0FIC7</accession>
<name>A0A0G0FIC7_9BACT</name>
<dbReference type="AlphaFoldDB" id="A0A0G0FIC7"/>
<feature type="domain" description="Peptidase M24" evidence="4">
    <location>
        <begin position="128"/>
        <end position="335"/>
    </location>
</feature>
<protein>
    <submittedName>
        <fullName evidence="6">Xaa-Pro aminopeptidase</fullName>
    </submittedName>
</protein>
<dbReference type="Pfam" id="PF00557">
    <property type="entry name" value="Peptidase_M24"/>
    <property type="match status" value="1"/>
</dbReference>
<keyword evidence="1 3" id="KW-0479">Metal-binding</keyword>
<proteinExistence type="inferred from homology"/>
<dbReference type="Pfam" id="PF01321">
    <property type="entry name" value="Creatinase_N"/>
    <property type="match status" value="1"/>
</dbReference>
<dbReference type="EMBL" id="LBQX01000003">
    <property type="protein sequence ID" value="KKP87275.1"/>
    <property type="molecule type" value="Genomic_DNA"/>
</dbReference>
<evidence type="ECO:0000259" key="4">
    <source>
        <dbReference type="Pfam" id="PF00557"/>
    </source>
</evidence>
<dbReference type="GO" id="GO:0046872">
    <property type="term" value="F:metal ion binding"/>
    <property type="evidence" value="ECO:0007669"/>
    <property type="project" value="UniProtKB-KW"/>
</dbReference>
<keyword evidence="6" id="KW-0031">Aminopeptidase</keyword>
<dbReference type="InterPro" id="IPR036005">
    <property type="entry name" value="Creatinase/aminopeptidase-like"/>
</dbReference>
<organism evidence="6 7">
    <name type="scientific">Candidatus Roizmanbacteria bacterium GW2011_GWA2_35_8</name>
    <dbReference type="NCBI Taxonomy" id="1618479"/>
    <lineage>
        <taxon>Bacteria</taxon>
        <taxon>Candidatus Roizmaniibacteriota</taxon>
    </lineage>
</organism>
<dbReference type="SUPFAM" id="SSF53092">
    <property type="entry name" value="Creatinase/prolidase N-terminal domain"/>
    <property type="match status" value="1"/>
</dbReference>
<gene>
    <name evidence="6" type="ORF">UR89_C0003G0005</name>
</gene>
<dbReference type="PANTHER" id="PTHR46112">
    <property type="entry name" value="AMINOPEPTIDASE"/>
    <property type="match status" value="1"/>
</dbReference>
<dbReference type="GO" id="GO:0004177">
    <property type="term" value="F:aminopeptidase activity"/>
    <property type="evidence" value="ECO:0007669"/>
    <property type="project" value="UniProtKB-KW"/>
</dbReference>
<dbReference type="PROSITE" id="PS00491">
    <property type="entry name" value="PROLINE_PEPTIDASE"/>
    <property type="match status" value="1"/>
</dbReference>
<evidence type="ECO:0000256" key="1">
    <source>
        <dbReference type="ARBA" id="ARBA00022723"/>
    </source>
</evidence>
<comment type="similarity">
    <text evidence="3">Belongs to the peptidase M24B family.</text>
</comment>
<dbReference type="InterPro" id="IPR000994">
    <property type="entry name" value="Pept_M24"/>
</dbReference>
<dbReference type="InterPro" id="IPR029149">
    <property type="entry name" value="Creatin/AminoP/Spt16_N"/>
</dbReference>
<dbReference type="SUPFAM" id="SSF55920">
    <property type="entry name" value="Creatinase/aminopeptidase"/>
    <property type="match status" value="1"/>
</dbReference>
<dbReference type="InterPro" id="IPR001131">
    <property type="entry name" value="Peptidase_M24B_aminopep-P_CS"/>
</dbReference>
<evidence type="ECO:0000313" key="6">
    <source>
        <dbReference type="EMBL" id="KKP87275.1"/>
    </source>
</evidence>
<dbReference type="PANTHER" id="PTHR46112:SF3">
    <property type="entry name" value="AMINOPEPTIDASE YPDF"/>
    <property type="match status" value="1"/>
</dbReference>
<evidence type="ECO:0000259" key="5">
    <source>
        <dbReference type="Pfam" id="PF01321"/>
    </source>
</evidence>
<evidence type="ECO:0000256" key="3">
    <source>
        <dbReference type="RuleBase" id="RU000590"/>
    </source>
</evidence>
<dbReference type="Proteomes" id="UP000034536">
    <property type="component" value="Unassembled WGS sequence"/>
</dbReference>
<dbReference type="Gene3D" id="3.40.350.10">
    <property type="entry name" value="Creatinase/prolidase N-terminal domain"/>
    <property type="match status" value="1"/>
</dbReference>